<evidence type="ECO:0000256" key="5">
    <source>
        <dbReference type="ARBA" id="ARBA00023128"/>
    </source>
</evidence>
<dbReference type="Pfam" id="PF02935">
    <property type="entry name" value="COX7C"/>
    <property type="match status" value="1"/>
</dbReference>
<evidence type="ECO:0000256" key="4">
    <source>
        <dbReference type="ARBA" id="ARBA00022792"/>
    </source>
</evidence>
<comment type="subcellular location">
    <subcellularLocation>
        <location evidence="1 7">Mitochondrion inner membrane</location>
        <topology evidence="1 7">Single-pass membrane protein</topology>
    </subcellularLocation>
</comment>
<comment type="pathway">
    <text evidence="2 7">Energy metabolism; oxidative phosphorylation.</text>
</comment>
<reference evidence="8 9" key="1">
    <citation type="submission" date="2018-11" db="EMBL/GenBank/DDBJ databases">
        <title>Genome assembly of Steccherinum ochraceum LE-BIN_3174, the white-rot fungus of the Steccherinaceae family (The Residual Polyporoid clade, Polyporales, Basidiomycota).</title>
        <authorList>
            <person name="Fedorova T.V."/>
            <person name="Glazunova O.A."/>
            <person name="Landesman E.O."/>
            <person name="Moiseenko K.V."/>
            <person name="Psurtseva N.V."/>
            <person name="Savinova O.S."/>
            <person name="Shakhova N.V."/>
            <person name="Tyazhelova T.V."/>
            <person name="Vasina D.V."/>
        </authorList>
    </citation>
    <scope>NUCLEOTIDE SEQUENCE [LARGE SCALE GENOMIC DNA]</scope>
    <source>
        <strain evidence="8 9">LE-BIN_3174</strain>
    </source>
</reference>
<feature type="transmembrane region" description="Helical" evidence="7">
    <location>
        <begin position="44"/>
        <end position="65"/>
    </location>
</feature>
<gene>
    <name evidence="8" type="ORF">EIP91_011047</name>
</gene>
<evidence type="ECO:0000256" key="6">
    <source>
        <dbReference type="ARBA" id="ARBA00023136"/>
    </source>
</evidence>
<sequence length="74" mass="7888">MSLIAARASLRQVAIRRTGLRHSSGHGHGDYSFVPFKYSNKTTFAVKVTAYLVAGFSIPFLAAGYQLKKAAGGA</sequence>
<keyword evidence="5 7" id="KW-0496">Mitochondrion</keyword>
<keyword evidence="7" id="KW-0809">Transit peptide</keyword>
<dbReference type="EMBL" id="RWJN01000007">
    <property type="protein sequence ID" value="TCD71276.1"/>
    <property type="molecule type" value="Genomic_DNA"/>
</dbReference>
<comment type="function">
    <text evidence="7">Component of the cytochrome c oxidase, the last enzyme in the mitochondrial electron transport chain which drives oxidative phosphorylation. The respiratory chain contains 3 multisubunit complexes succinate dehydrogenase (complex II, CII), ubiquinol-cytochrome c oxidoreductase (cytochrome b-c1 complex, complex III, CIII) and cytochrome c oxidase (complex IV, CIV), that cooperate to transfer electrons derived from NADH and succinate to molecular oxygen, creating an electrochemical gradient over the inner membrane that drives transmembrane transport and the ATP synthase. Cytochrome c oxidase is the component of the respiratory chain that catalyzes the reduction of oxygen to water. Electrons originating from reduced cytochrome c in the intermembrane space (IMS) are transferred via the dinuclear copper A center (CU(A)) of subunit 2 and heme A of subunit 1 to the active site in subunit 1, a binuclear center (BNC) formed by heme A3 and copper B (CU(B)). The BNC reduces molecular oxygen to 2 water molecules using 4 electrons from cytochrome c in the IMS and 4 protons from the mitochondrial matrix.</text>
</comment>
<dbReference type="GO" id="GO:0045277">
    <property type="term" value="C:respiratory chain complex IV"/>
    <property type="evidence" value="ECO:0007669"/>
    <property type="project" value="UniProtKB-UniRule"/>
</dbReference>
<keyword evidence="4 7" id="KW-0999">Mitochondrion inner membrane</keyword>
<protein>
    <recommendedName>
        <fullName evidence="7">Cytochrome c oxidase subunit 8, mitochondrial</fullName>
    </recommendedName>
    <alternativeName>
        <fullName evidence="7">Cytochrome c oxidase polypeptide VIII</fullName>
    </alternativeName>
</protein>
<evidence type="ECO:0000256" key="2">
    <source>
        <dbReference type="ARBA" id="ARBA00004673"/>
    </source>
</evidence>
<dbReference type="GO" id="GO:0006123">
    <property type="term" value="P:mitochondrial electron transport, cytochrome c to oxygen"/>
    <property type="evidence" value="ECO:0007669"/>
    <property type="project" value="UniProtKB-UniRule"/>
</dbReference>
<evidence type="ECO:0000313" key="8">
    <source>
        <dbReference type="EMBL" id="TCD71276.1"/>
    </source>
</evidence>
<evidence type="ECO:0000256" key="7">
    <source>
        <dbReference type="RuleBase" id="RU368123"/>
    </source>
</evidence>
<keyword evidence="7" id="KW-0812">Transmembrane</keyword>
<evidence type="ECO:0000313" key="9">
    <source>
        <dbReference type="Proteomes" id="UP000292702"/>
    </source>
</evidence>
<evidence type="ECO:0000256" key="3">
    <source>
        <dbReference type="ARBA" id="ARBA00010514"/>
    </source>
</evidence>
<comment type="subunit">
    <text evidence="7">Component of the cytochrome c oxidase (complex IV, CIV), a multisubunit enzyme composed of a catalytic core of 3 subunits and several supernumerary subunits. The complex exists as a monomer or a dimer and forms supercomplexes (SCs) in the inner mitochondrial membrane with ubiquinol-cytochrome c oxidoreductase (cytochrome b-c1 complex, complex III, CIII).</text>
</comment>
<keyword evidence="6 7" id="KW-0472">Membrane</keyword>
<dbReference type="Proteomes" id="UP000292702">
    <property type="component" value="Unassembled WGS sequence"/>
</dbReference>
<proteinExistence type="inferred from homology"/>
<dbReference type="AlphaFoldDB" id="A0A4R0RTL2"/>
<organism evidence="8 9">
    <name type="scientific">Steccherinum ochraceum</name>
    <dbReference type="NCBI Taxonomy" id="92696"/>
    <lineage>
        <taxon>Eukaryota</taxon>
        <taxon>Fungi</taxon>
        <taxon>Dikarya</taxon>
        <taxon>Basidiomycota</taxon>
        <taxon>Agaricomycotina</taxon>
        <taxon>Agaricomycetes</taxon>
        <taxon>Polyporales</taxon>
        <taxon>Steccherinaceae</taxon>
        <taxon>Steccherinum</taxon>
    </lineage>
</organism>
<accession>A0A4R0RTL2</accession>
<dbReference type="GO" id="GO:0005743">
    <property type="term" value="C:mitochondrial inner membrane"/>
    <property type="evidence" value="ECO:0007669"/>
    <property type="project" value="UniProtKB-SubCell"/>
</dbReference>
<dbReference type="STRING" id="92696.A0A4R0RTL2"/>
<evidence type="ECO:0000256" key="1">
    <source>
        <dbReference type="ARBA" id="ARBA00004434"/>
    </source>
</evidence>
<comment type="similarity">
    <text evidence="3 7">Belongs to the cytochrome c oxidase VIIc family.</text>
</comment>
<dbReference type="InterPro" id="IPR004202">
    <property type="entry name" value="COX7C/Cox8"/>
</dbReference>
<name>A0A4R0RTL2_9APHY</name>
<dbReference type="InterPro" id="IPR036636">
    <property type="entry name" value="COX7C/Cox8_sf"/>
</dbReference>
<dbReference type="SUPFAM" id="SSF81427">
    <property type="entry name" value="Mitochondrial cytochrome c oxidase subunit VIIc (aka VIIIa)"/>
    <property type="match status" value="1"/>
</dbReference>
<keyword evidence="9" id="KW-1185">Reference proteome</keyword>
<dbReference type="Gene3D" id="4.10.49.10">
    <property type="entry name" value="Cytochrome c oxidase subunit VIIc"/>
    <property type="match status" value="1"/>
</dbReference>
<keyword evidence="7" id="KW-1133">Transmembrane helix</keyword>
<dbReference type="UniPathway" id="UPA00705"/>
<comment type="caution">
    <text evidence="8">The sequence shown here is derived from an EMBL/GenBank/DDBJ whole genome shotgun (WGS) entry which is preliminary data.</text>
</comment>
<dbReference type="OrthoDB" id="9974841at2759"/>